<dbReference type="InterPro" id="IPR036390">
    <property type="entry name" value="WH_DNA-bd_sf"/>
</dbReference>
<organism evidence="2 3">
    <name type="scientific">Vibrio splendidus</name>
    <dbReference type="NCBI Taxonomy" id="29497"/>
    <lineage>
        <taxon>Bacteria</taxon>
        <taxon>Pseudomonadati</taxon>
        <taxon>Pseudomonadota</taxon>
        <taxon>Gammaproteobacteria</taxon>
        <taxon>Vibrionales</taxon>
        <taxon>Vibrionaceae</taxon>
        <taxon>Vibrio</taxon>
    </lineage>
</organism>
<dbReference type="Pfam" id="PF13730">
    <property type="entry name" value="HTH_36"/>
    <property type="match status" value="1"/>
</dbReference>
<dbReference type="SUPFAM" id="SSF46785">
    <property type="entry name" value="Winged helix' DNA-binding domain"/>
    <property type="match status" value="1"/>
</dbReference>
<accession>A0A2N7JRU6</accession>
<evidence type="ECO:0000313" key="3">
    <source>
        <dbReference type="Proteomes" id="UP000235533"/>
    </source>
</evidence>
<dbReference type="InterPro" id="IPR036388">
    <property type="entry name" value="WH-like_DNA-bd_sf"/>
</dbReference>
<evidence type="ECO:0000313" key="2">
    <source>
        <dbReference type="EMBL" id="PMM56347.1"/>
    </source>
</evidence>
<dbReference type="Proteomes" id="UP000235533">
    <property type="component" value="Unassembled WGS sequence"/>
</dbReference>
<comment type="caution">
    <text evidence="2">The sequence shown here is derived from an EMBL/GenBank/DDBJ whole genome shotgun (WGS) entry which is preliminary data.</text>
</comment>
<evidence type="ECO:0000256" key="1">
    <source>
        <dbReference type="SAM" id="MobiDB-lite"/>
    </source>
</evidence>
<gene>
    <name evidence="2" type="ORF">BCT54_21895</name>
</gene>
<name>A0A2N7JRU6_VIBSP</name>
<feature type="region of interest" description="Disordered" evidence="1">
    <location>
        <begin position="100"/>
        <end position="123"/>
    </location>
</feature>
<dbReference type="Gene3D" id="1.10.10.10">
    <property type="entry name" value="Winged helix-like DNA-binding domain superfamily/Winged helix DNA-binding domain"/>
    <property type="match status" value="1"/>
</dbReference>
<evidence type="ECO:0008006" key="4">
    <source>
        <dbReference type="Google" id="ProtNLM"/>
    </source>
</evidence>
<dbReference type="EMBL" id="MCZF01000087">
    <property type="protein sequence ID" value="PMM56347.1"/>
    <property type="molecule type" value="Genomic_DNA"/>
</dbReference>
<proteinExistence type="predicted"/>
<sequence length="252" mass="28833">MSHSLITEFMLVRTDSPISKLILLKLADNADNYGRCFPSYRYLAKYCEISERTVKDHVKRLESLGFVEKIKRFDKRGRQRSNLYQLYLLDDRHIENGYAECEEKEPEISSPSKKSEAMSQSKTNLETDIAARKNSRNRTDNHCAADKHNAMNNGDQTCALKTHGDGIYTEEEANSAQYGGVTTARIITQKESKRKKGGRNNTPRYVDTLVAEYAQQNPEHPMKSRIMAMIEEKRVNDQALESVELSAEEDTE</sequence>
<reference evidence="3" key="1">
    <citation type="submission" date="2016-07" db="EMBL/GenBank/DDBJ databases">
        <title>Nontailed viruses are major unrecognized killers of bacteria in the ocean.</title>
        <authorList>
            <person name="Kauffman K."/>
            <person name="Hussain F."/>
            <person name="Yang J."/>
            <person name="Arevalo P."/>
            <person name="Brown J."/>
            <person name="Cutler M."/>
            <person name="Kelly L."/>
            <person name="Polz M.F."/>
        </authorList>
    </citation>
    <scope>NUCLEOTIDE SEQUENCE [LARGE SCALE GENOMIC DNA]</scope>
    <source>
        <strain evidence="3">10N.261.48.B5</strain>
    </source>
</reference>
<dbReference type="AlphaFoldDB" id="A0A2N7JRU6"/>
<protein>
    <recommendedName>
        <fullName evidence="4">Helix-turn-helix domain-containing protein</fullName>
    </recommendedName>
</protein>